<organism evidence="2 3">
    <name type="scientific">Pleurodeles waltl</name>
    <name type="common">Iberian ribbed newt</name>
    <dbReference type="NCBI Taxonomy" id="8319"/>
    <lineage>
        <taxon>Eukaryota</taxon>
        <taxon>Metazoa</taxon>
        <taxon>Chordata</taxon>
        <taxon>Craniata</taxon>
        <taxon>Vertebrata</taxon>
        <taxon>Euteleostomi</taxon>
        <taxon>Amphibia</taxon>
        <taxon>Batrachia</taxon>
        <taxon>Caudata</taxon>
        <taxon>Salamandroidea</taxon>
        <taxon>Salamandridae</taxon>
        <taxon>Pleurodelinae</taxon>
        <taxon>Pleurodeles</taxon>
    </lineage>
</organism>
<evidence type="ECO:0000256" key="1">
    <source>
        <dbReference type="SAM" id="MobiDB-lite"/>
    </source>
</evidence>
<dbReference type="AlphaFoldDB" id="A0AAV7SJK0"/>
<comment type="caution">
    <text evidence="2">The sequence shown here is derived from an EMBL/GenBank/DDBJ whole genome shotgun (WGS) entry which is preliminary data.</text>
</comment>
<proteinExistence type="predicted"/>
<accession>A0AAV7SJK0</accession>
<name>A0AAV7SJK0_PLEWA</name>
<feature type="region of interest" description="Disordered" evidence="1">
    <location>
        <begin position="12"/>
        <end position="31"/>
    </location>
</feature>
<evidence type="ECO:0000313" key="3">
    <source>
        <dbReference type="Proteomes" id="UP001066276"/>
    </source>
</evidence>
<gene>
    <name evidence="2" type="ORF">NDU88_004709</name>
</gene>
<dbReference type="EMBL" id="JANPWB010000008">
    <property type="protein sequence ID" value="KAJ1164264.1"/>
    <property type="molecule type" value="Genomic_DNA"/>
</dbReference>
<reference evidence="2" key="1">
    <citation type="journal article" date="2022" name="bioRxiv">
        <title>Sequencing and chromosome-scale assembly of the giantPleurodeles waltlgenome.</title>
        <authorList>
            <person name="Brown T."/>
            <person name="Elewa A."/>
            <person name="Iarovenko S."/>
            <person name="Subramanian E."/>
            <person name="Araus A.J."/>
            <person name="Petzold A."/>
            <person name="Susuki M."/>
            <person name="Suzuki K.-i.T."/>
            <person name="Hayashi T."/>
            <person name="Toyoda A."/>
            <person name="Oliveira C."/>
            <person name="Osipova E."/>
            <person name="Leigh N.D."/>
            <person name="Simon A."/>
            <person name="Yun M.H."/>
        </authorList>
    </citation>
    <scope>NUCLEOTIDE SEQUENCE</scope>
    <source>
        <strain evidence="2">20211129_DDA</strain>
        <tissue evidence="2">Liver</tissue>
    </source>
</reference>
<evidence type="ECO:0000313" key="2">
    <source>
        <dbReference type="EMBL" id="KAJ1164264.1"/>
    </source>
</evidence>
<keyword evidence="3" id="KW-1185">Reference proteome</keyword>
<sequence>MSTDGRLNWELRTLSGSRQRQRHPANSEDWQSCPEKYPWARGYKLAARGQLLQPCRAWTITVDGDDVGSGQQGRAAI</sequence>
<dbReference type="Proteomes" id="UP001066276">
    <property type="component" value="Chromosome 4_2"/>
</dbReference>
<protein>
    <submittedName>
        <fullName evidence="2">Uncharacterized protein</fullName>
    </submittedName>
</protein>